<dbReference type="EMBL" id="BLYI01000009">
    <property type="protein sequence ID" value="GFO84156.1"/>
    <property type="molecule type" value="Genomic_DNA"/>
</dbReference>
<proteinExistence type="predicted"/>
<protein>
    <submittedName>
        <fullName evidence="1">Uncharacterized protein</fullName>
    </submittedName>
</protein>
<accession>A0A916VC09</accession>
<keyword evidence="2" id="KW-1185">Reference proteome</keyword>
<dbReference type="AlphaFoldDB" id="A0A916VC09"/>
<dbReference type="Proteomes" id="UP000613208">
    <property type="component" value="Unassembled WGS sequence"/>
</dbReference>
<comment type="caution">
    <text evidence="1">The sequence shown here is derived from an EMBL/GenBank/DDBJ whole genome shotgun (WGS) entry which is preliminary data.</text>
</comment>
<reference evidence="1" key="1">
    <citation type="submission" date="2020-06" db="EMBL/GenBank/DDBJ databases">
        <title>Characterization of fructooligosaccharide metabolism and fructooligosaccharide-degrading enzymes in human commensal butyrate producers.</title>
        <authorList>
            <person name="Tanno H."/>
            <person name="Fujii T."/>
            <person name="Hirano K."/>
            <person name="Maeno S."/>
            <person name="Tonozuka T."/>
            <person name="Sakamoto M."/>
            <person name="Ohkuma M."/>
            <person name="Tochio T."/>
            <person name="Endo A."/>
        </authorList>
    </citation>
    <scope>NUCLEOTIDE SEQUENCE</scope>
    <source>
        <strain evidence="1">JCM 17466</strain>
    </source>
</reference>
<evidence type="ECO:0000313" key="2">
    <source>
        <dbReference type="Proteomes" id="UP000613208"/>
    </source>
</evidence>
<gene>
    <name evidence="1" type="ORF">ANBU17_05030</name>
</gene>
<evidence type="ECO:0000313" key="1">
    <source>
        <dbReference type="EMBL" id="GFO84156.1"/>
    </source>
</evidence>
<sequence>MDILEAKAFFKEYNGLEFHMCHDDTRKYQEYRSLHITEISKNRWRREIIKEIFVQLEKESDQTEYGVLIGNLIEVLQKIRDPIEDDSIHMISCLQGASHLDEKNKIQILEHMAGHGQGTNDGGIYLVCTRSRKEEELRQLLEPMGRFACSSGNQERYHRALQKIKKAFQDGRQKRTDI</sequence>
<dbReference type="RefSeq" id="WP_201309896.1">
    <property type="nucleotide sequence ID" value="NZ_BLYI01000009.1"/>
</dbReference>
<name>A0A916VC09_9FIRM</name>
<organism evidence="1 2">
    <name type="scientific">Anaerostipes butyraticus</name>
    <dbReference type="NCBI Taxonomy" id="645466"/>
    <lineage>
        <taxon>Bacteria</taxon>
        <taxon>Bacillati</taxon>
        <taxon>Bacillota</taxon>
        <taxon>Clostridia</taxon>
        <taxon>Lachnospirales</taxon>
        <taxon>Lachnospiraceae</taxon>
        <taxon>Anaerostipes</taxon>
    </lineage>
</organism>